<dbReference type="InterPro" id="IPR036412">
    <property type="entry name" value="HAD-like_sf"/>
</dbReference>
<dbReference type="Gene3D" id="3.40.50.1000">
    <property type="entry name" value="HAD superfamily/HAD-like"/>
    <property type="match status" value="1"/>
</dbReference>
<dbReference type="STRING" id="658196.A0A397TAW7"/>
<dbReference type="Gene3D" id="1.10.150.720">
    <property type="entry name" value="Haloacid dehalogenase-like hydrolase"/>
    <property type="match status" value="1"/>
</dbReference>
<proteinExistence type="predicted"/>
<dbReference type="InterPro" id="IPR041492">
    <property type="entry name" value="HAD_2"/>
</dbReference>
<dbReference type="GO" id="GO:0016791">
    <property type="term" value="F:phosphatase activity"/>
    <property type="evidence" value="ECO:0007669"/>
    <property type="project" value="UniProtKB-ARBA"/>
</dbReference>
<keyword evidence="2" id="KW-1185">Reference proteome</keyword>
<dbReference type="InterPro" id="IPR023214">
    <property type="entry name" value="HAD_sf"/>
</dbReference>
<evidence type="ECO:0000313" key="2">
    <source>
        <dbReference type="Proteomes" id="UP000265703"/>
    </source>
</evidence>
<dbReference type="GO" id="GO:0005634">
    <property type="term" value="C:nucleus"/>
    <property type="evidence" value="ECO:0007669"/>
    <property type="project" value="TreeGrafter"/>
</dbReference>
<dbReference type="InterPro" id="IPR011949">
    <property type="entry name" value="HAD-SF_hydro_IA_REG-2-like"/>
</dbReference>
<name>A0A397TAW7_9GLOM</name>
<gene>
    <name evidence="1" type="ORF">C1645_821206</name>
</gene>
<dbReference type="Proteomes" id="UP000265703">
    <property type="component" value="Unassembled WGS sequence"/>
</dbReference>
<accession>A0A397TAW7</accession>
<evidence type="ECO:0000313" key="1">
    <source>
        <dbReference type="EMBL" id="RIA92054.1"/>
    </source>
</evidence>
<dbReference type="InterPro" id="IPR006439">
    <property type="entry name" value="HAD-SF_hydro_IA"/>
</dbReference>
<dbReference type="SUPFAM" id="SSF56784">
    <property type="entry name" value="HAD-like"/>
    <property type="match status" value="1"/>
</dbReference>
<reference evidence="1 2" key="1">
    <citation type="submission" date="2018-06" db="EMBL/GenBank/DDBJ databases">
        <title>Comparative genomics reveals the genomic features of Rhizophagus irregularis, R. cerebriforme, R. diaphanum and Gigaspora rosea, and their symbiotic lifestyle signature.</title>
        <authorList>
            <person name="Morin E."/>
            <person name="San Clemente H."/>
            <person name="Chen E.C.H."/>
            <person name="De La Providencia I."/>
            <person name="Hainaut M."/>
            <person name="Kuo A."/>
            <person name="Kohler A."/>
            <person name="Murat C."/>
            <person name="Tang N."/>
            <person name="Roy S."/>
            <person name="Loubradou J."/>
            <person name="Henrissat B."/>
            <person name="Grigoriev I.V."/>
            <person name="Corradi N."/>
            <person name="Roux C."/>
            <person name="Martin F.M."/>
        </authorList>
    </citation>
    <scope>NUCLEOTIDE SEQUENCE [LARGE SCALE GENOMIC DNA]</scope>
    <source>
        <strain evidence="1 2">DAOM 227022</strain>
    </source>
</reference>
<dbReference type="NCBIfam" id="TIGR02252">
    <property type="entry name" value="DREG-2"/>
    <property type="match status" value="1"/>
</dbReference>
<dbReference type="Pfam" id="PF13419">
    <property type="entry name" value="HAD_2"/>
    <property type="match status" value="1"/>
</dbReference>
<dbReference type="NCBIfam" id="TIGR01549">
    <property type="entry name" value="HAD-SF-IA-v1"/>
    <property type="match status" value="1"/>
</dbReference>
<protein>
    <submittedName>
        <fullName evidence="1">HAD-like domain-containing protein</fullName>
    </submittedName>
</protein>
<dbReference type="PANTHER" id="PTHR46191">
    <property type="match status" value="1"/>
</dbReference>
<dbReference type="EMBL" id="QKYT01000136">
    <property type="protein sequence ID" value="RIA92054.1"/>
    <property type="molecule type" value="Genomic_DNA"/>
</dbReference>
<dbReference type="InterPro" id="IPR051828">
    <property type="entry name" value="HAD-like_hydrolase_domain"/>
</dbReference>
<comment type="caution">
    <text evidence="1">The sequence shown here is derived from an EMBL/GenBank/DDBJ whole genome shotgun (WGS) entry which is preliminary data.</text>
</comment>
<sequence>MTILGVDVGEWEFSAKATATKTIGDQCRLARINQSILNGLLEYNLNDNQVKDIQVPFLQFAGTYGQLLIEDLMEDLVSLPKMQHRNRKQRIVSVTIKSKEIAKFGIKLDESLIDKKFRESFKSVYKLYPNYGYNSGLSSKEWWSKVIEKTFIEAGINKQNLSQILPRLSTNLYNKFTTSETYELYDETEYVLSELHNTKKIKLGIISNLDERVESIFSSLNIHQYFNFILLSSKFGVEKPDVKIFEKALELGGMNTISKEERSKQILHVGDDEVRDYQGAKNVGINTLLIKRIEDKKSGYATKTTIQNTEQNQQEKLYNIIHNLNELLKYIG</sequence>
<dbReference type="OrthoDB" id="444127at2759"/>
<organism evidence="1 2">
    <name type="scientific">Glomus cerebriforme</name>
    <dbReference type="NCBI Taxonomy" id="658196"/>
    <lineage>
        <taxon>Eukaryota</taxon>
        <taxon>Fungi</taxon>
        <taxon>Fungi incertae sedis</taxon>
        <taxon>Mucoromycota</taxon>
        <taxon>Glomeromycotina</taxon>
        <taxon>Glomeromycetes</taxon>
        <taxon>Glomerales</taxon>
        <taxon>Glomeraceae</taxon>
        <taxon>Glomus</taxon>
    </lineage>
</organism>
<dbReference type="InterPro" id="IPR044924">
    <property type="entry name" value="HAD-SF_hydro_IA_REG-2-like_cap"/>
</dbReference>
<dbReference type="AlphaFoldDB" id="A0A397TAW7"/>
<dbReference type="PANTHER" id="PTHR46191:SF2">
    <property type="entry name" value="HALOACID DEHALOGENASE-LIKE HYDROLASE DOMAIN-CONTAINING PROTEIN 3"/>
    <property type="match status" value="1"/>
</dbReference>